<dbReference type="OMA" id="DAMTTFA"/>
<evidence type="ECO:0000256" key="6">
    <source>
        <dbReference type="SAM" id="MobiDB-lite"/>
    </source>
</evidence>
<dbReference type="AlphaFoldDB" id="A0A0L0SQ92"/>
<dbReference type="VEuPathDB" id="FungiDB:AMAG_10069"/>
<dbReference type="Pfam" id="PF07716">
    <property type="entry name" value="bZIP_2"/>
    <property type="match status" value="1"/>
</dbReference>
<keyword evidence="5" id="KW-0539">Nucleus</keyword>
<protein>
    <recommendedName>
        <fullName evidence="7">BZIP domain-containing protein</fullName>
    </recommendedName>
</protein>
<dbReference type="EMBL" id="GG745345">
    <property type="protein sequence ID" value="KNE64718.1"/>
    <property type="molecule type" value="Genomic_DNA"/>
</dbReference>
<organism evidence="8 9">
    <name type="scientific">Allomyces macrogynus (strain ATCC 38327)</name>
    <name type="common">Allomyces javanicus var. macrogynus</name>
    <dbReference type="NCBI Taxonomy" id="578462"/>
    <lineage>
        <taxon>Eukaryota</taxon>
        <taxon>Fungi</taxon>
        <taxon>Fungi incertae sedis</taxon>
        <taxon>Blastocladiomycota</taxon>
        <taxon>Blastocladiomycetes</taxon>
        <taxon>Blastocladiales</taxon>
        <taxon>Blastocladiaceae</taxon>
        <taxon>Allomyces</taxon>
    </lineage>
</organism>
<dbReference type="Proteomes" id="UP000054350">
    <property type="component" value="Unassembled WGS sequence"/>
</dbReference>
<comment type="subcellular location">
    <subcellularLocation>
        <location evidence="1">Nucleus</location>
    </subcellularLocation>
</comment>
<proteinExistence type="predicted"/>
<sequence length="461" mass="47346">MAYHSTTSPTTHAPASWSTDLAAADPVAHSQLLASLLDLPDDDDDVDRRHDAPAPEDIAQQLALFSETQFTFANDDVMPNAARMQQTQKQQTQAPQLDGFLAMGMAASLFGTSAPKPQAFAPQQQQPAWPSVLAPYQQQQQAPTPAVVVPSHPPLYHGVGNAVLGMSPWLPVASAASAAAVGPAASAPAHVTYVLQTTATGQTVMVPVQLAPAPPATPAPAPVVAPVQASAPAVTAAAAAPAPQWTTTGLASAAPTAPNTPSPPTTPRLATKRAHVAPAAVAPAPTPKSPEEPRVRSTVETPHVHIAPTMPSADLSSTSTEPASKRPRTDADDDKRRRNTAASARFRARKKQREQATAMLARDMASKADALSQRVVELETEIAWLRGLLVDRDGHERAAQAARFAVQAAQAGVVPPRTAPDAGGYLAALEAARKAAAAVAAVPPGAVAVVAGAAAPAASSS</sequence>
<name>A0A0L0SQ92_ALLM3</name>
<evidence type="ECO:0000313" key="9">
    <source>
        <dbReference type="Proteomes" id="UP000054350"/>
    </source>
</evidence>
<reference evidence="9" key="2">
    <citation type="submission" date="2009-11" db="EMBL/GenBank/DDBJ databases">
        <title>The Genome Sequence of Allomyces macrogynus strain ATCC 38327.</title>
        <authorList>
            <consortium name="The Broad Institute Genome Sequencing Platform"/>
            <person name="Russ C."/>
            <person name="Cuomo C."/>
            <person name="Shea T."/>
            <person name="Young S.K."/>
            <person name="Zeng Q."/>
            <person name="Koehrsen M."/>
            <person name="Haas B."/>
            <person name="Borodovsky M."/>
            <person name="Guigo R."/>
            <person name="Alvarado L."/>
            <person name="Berlin A."/>
            <person name="Borenstein D."/>
            <person name="Chen Z."/>
            <person name="Engels R."/>
            <person name="Freedman E."/>
            <person name="Gellesch M."/>
            <person name="Goldberg J."/>
            <person name="Griggs A."/>
            <person name="Gujja S."/>
            <person name="Heiman D."/>
            <person name="Hepburn T."/>
            <person name="Howarth C."/>
            <person name="Jen D."/>
            <person name="Larson L."/>
            <person name="Lewis B."/>
            <person name="Mehta T."/>
            <person name="Park D."/>
            <person name="Pearson M."/>
            <person name="Roberts A."/>
            <person name="Saif S."/>
            <person name="Shenoy N."/>
            <person name="Sisk P."/>
            <person name="Stolte C."/>
            <person name="Sykes S."/>
            <person name="Walk T."/>
            <person name="White J."/>
            <person name="Yandava C."/>
            <person name="Burger G."/>
            <person name="Gray M.W."/>
            <person name="Holland P.W.H."/>
            <person name="King N."/>
            <person name="Lang F.B.F."/>
            <person name="Roger A.J."/>
            <person name="Ruiz-Trillo I."/>
            <person name="Lander E."/>
            <person name="Nusbaum C."/>
        </authorList>
    </citation>
    <scope>NUCLEOTIDE SEQUENCE [LARGE SCALE GENOMIC DNA]</scope>
    <source>
        <strain evidence="9">ATCC 38327</strain>
    </source>
</reference>
<dbReference type="GO" id="GO:0001228">
    <property type="term" value="F:DNA-binding transcription activator activity, RNA polymerase II-specific"/>
    <property type="evidence" value="ECO:0007669"/>
    <property type="project" value="TreeGrafter"/>
</dbReference>
<accession>A0A0L0SQ92</accession>
<dbReference type="CDD" id="cd14705">
    <property type="entry name" value="bZIP_Zip1"/>
    <property type="match status" value="1"/>
</dbReference>
<dbReference type="GO" id="GO:0005634">
    <property type="term" value="C:nucleus"/>
    <property type="evidence" value="ECO:0007669"/>
    <property type="project" value="UniProtKB-SubCell"/>
</dbReference>
<feature type="region of interest" description="Disordered" evidence="6">
    <location>
        <begin position="249"/>
        <end position="351"/>
    </location>
</feature>
<evidence type="ECO:0000313" key="8">
    <source>
        <dbReference type="EMBL" id="KNE64718.1"/>
    </source>
</evidence>
<dbReference type="OrthoDB" id="1939598at2759"/>
<dbReference type="PANTHER" id="PTHR13044:SF14">
    <property type="entry name" value="CRYPTOCEPHAL, ISOFORM A"/>
    <property type="match status" value="1"/>
</dbReference>
<evidence type="ECO:0000259" key="7">
    <source>
        <dbReference type="PROSITE" id="PS00036"/>
    </source>
</evidence>
<gene>
    <name evidence="8" type="ORF">AMAG_10069</name>
</gene>
<dbReference type="GO" id="GO:0000977">
    <property type="term" value="F:RNA polymerase II transcription regulatory region sequence-specific DNA binding"/>
    <property type="evidence" value="ECO:0007669"/>
    <property type="project" value="TreeGrafter"/>
</dbReference>
<dbReference type="PANTHER" id="PTHR13044">
    <property type="entry name" value="ACTIVATING TRANSCRIPTION FACTOR ATF 4/5"/>
    <property type="match status" value="1"/>
</dbReference>
<dbReference type="InterPro" id="IPR004827">
    <property type="entry name" value="bZIP"/>
</dbReference>
<evidence type="ECO:0000256" key="5">
    <source>
        <dbReference type="ARBA" id="ARBA00023242"/>
    </source>
</evidence>
<evidence type="ECO:0000256" key="2">
    <source>
        <dbReference type="ARBA" id="ARBA00023015"/>
    </source>
</evidence>
<dbReference type="STRING" id="578462.A0A0L0SQ92"/>
<feature type="compositionally biased region" description="Basic and acidic residues" evidence="6">
    <location>
        <begin position="323"/>
        <end position="336"/>
    </location>
</feature>
<evidence type="ECO:0000256" key="4">
    <source>
        <dbReference type="ARBA" id="ARBA00023163"/>
    </source>
</evidence>
<feature type="domain" description="BZIP" evidence="7">
    <location>
        <begin position="335"/>
        <end position="349"/>
    </location>
</feature>
<keyword evidence="9" id="KW-1185">Reference proteome</keyword>
<dbReference type="SUPFAM" id="SSF57959">
    <property type="entry name" value="Leucine zipper domain"/>
    <property type="match status" value="1"/>
</dbReference>
<keyword evidence="4" id="KW-0804">Transcription</keyword>
<keyword evidence="3" id="KW-0238">DNA-binding</keyword>
<dbReference type="eggNOG" id="ENOG502S7ZI">
    <property type="taxonomic scope" value="Eukaryota"/>
</dbReference>
<evidence type="ECO:0000256" key="1">
    <source>
        <dbReference type="ARBA" id="ARBA00004123"/>
    </source>
</evidence>
<dbReference type="InterPro" id="IPR046347">
    <property type="entry name" value="bZIP_sf"/>
</dbReference>
<dbReference type="PROSITE" id="PS00036">
    <property type="entry name" value="BZIP_BASIC"/>
    <property type="match status" value="1"/>
</dbReference>
<keyword evidence="2" id="KW-0805">Transcription regulation</keyword>
<evidence type="ECO:0000256" key="3">
    <source>
        <dbReference type="ARBA" id="ARBA00023125"/>
    </source>
</evidence>
<dbReference type="Gene3D" id="1.20.5.170">
    <property type="match status" value="1"/>
</dbReference>
<reference evidence="8 9" key="1">
    <citation type="submission" date="2009-11" db="EMBL/GenBank/DDBJ databases">
        <title>Annotation of Allomyces macrogynus ATCC 38327.</title>
        <authorList>
            <consortium name="The Broad Institute Genome Sequencing Platform"/>
            <person name="Russ C."/>
            <person name="Cuomo C."/>
            <person name="Burger G."/>
            <person name="Gray M.W."/>
            <person name="Holland P.W.H."/>
            <person name="King N."/>
            <person name="Lang F.B.F."/>
            <person name="Roger A.J."/>
            <person name="Ruiz-Trillo I."/>
            <person name="Young S.K."/>
            <person name="Zeng Q."/>
            <person name="Gargeya S."/>
            <person name="Fitzgerald M."/>
            <person name="Haas B."/>
            <person name="Abouelleil A."/>
            <person name="Alvarado L."/>
            <person name="Arachchi H.M."/>
            <person name="Berlin A."/>
            <person name="Chapman S.B."/>
            <person name="Gearin G."/>
            <person name="Goldberg J."/>
            <person name="Griggs A."/>
            <person name="Gujja S."/>
            <person name="Hansen M."/>
            <person name="Heiman D."/>
            <person name="Howarth C."/>
            <person name="Larimer J."/>
            <person name="Lui A."/>
            <person name="MacDonald P.J.P."/>
            <person name="McCowen C."/>
            <person name="Montmayeur A."/>
            <person name="Murphy C."/>
            <person name="Neiman D."/>
            <person name="Pearson M."/>
            <person name="Priest M."/>
            <person name="Roberts A."/>
            <person name="Saif S."/>
            <person name="Shea T."/>
            <person name="Sisk P."/>
            <person name="Stolte C."/>
            <person name="Sykes S."/>
            <person name="Wortman J."/>
            <person name="Nusbaum C."/>
            <person name="Birren B."/>
        </authorList>
    </citation>
    <scope>NUCLEOTIDE SEQUENCE [LARGE SCALE GENOMIC DNA]</scope>
    <source>
        <strain evidence="8 9">ATCC 38327</strain>
    </source>
</reference>